<dbReference type="Gene3D" id="3.30.720.110">
    <property type="match status" value="1"/>
</dbReference>
<evidence type="ECO:0000259" key="1">
    <source>
        <dbReference type="Pfam" id="PF00903"/>
    </source>
</evidence>
<dbReference type="InterPro" id="IPR004360">
    <property type="entry name" value="Glyas_Fos-R_dOase_dom"/>
</dbReference>
<dbReference type="Pfam" id="PF00903">
    <property type="entry name" value="Glyoxalase"/>
    <property type="match status" value="1"/>
</dbReference>
<dbReference type="Gene3D" id="3.30.720.120">
    <property type="match status" value="1"/>
</dbReference>
<name>A0ABR9W4G6_9BACT</name>
<reference evidence="3" key="1">
    <citation type="submission" date="2023-07" db="EMBL/GenBank/DDBJ databases">
        <title>Dyadobacter sp. nov 'subterranea' isolated from contaminted grondwater.</title>
        <authorList>
            <person name="Szabo I."/>
            <person name="Al-Omari J."/>
            <person name="Szerdahelyi S.G."/>
            <person name="Rado J."/>
        </authorList>
    </citation>
    <scope>NUCLEOTIDE SEQUENCE [LARGE SCALE GENOMIC DNA]</scope>
    <source>
        <strain evidence="3">UP-52</strain>
    </source>
</reference>
<sequence>MSTIKIPNGHQTIMPYLMLESAEKFIDFTTKVFSAEVTFKKMRDDTDVVMHSEIRINGSTIMFCDSTEKWKTETANLFIYVEDADESYQKALSEGATTIMEPADQDYGRSCGVTDPSGNVWWVTSVK</sequence>
<dbReference type="CDD" id="cd07246">
    <property type="entry name" value="VOC_like"/>
    <property type="match status" value="1"/>
</dbReference>
<dbReference type="PANTHER" id="PTHR34109:SF1">
    <property type="entry name" value="VOC DOMAIN-CONTAINING PROTEIN"/>
    <property type="match status" value="1"/>
</dbReference>
<organism evidence="2 3">
    <name type="scientific">Dyadobacter subterraneus</name>
    <dbReference type="NCBI Taxonomy" id="2773304"/>
    <lineage>
        <taxon>Bacteria</taxon>
        <taxon>Pseudomonadati</taxon>
        <taxon>Bacteroidota</taxon>
        <taxon>Cytophagia</taxon>
        <taxon>Cytophagales</taxon>
        <taxon>Spirosomataceae</taxon>
        <taxon>Dyadobacter</taxon>
    </lineage>
</organism>
<protein>
    <submittedName>
        <fullName evidence="2">VOC family protein</fullName>
    </submittedName>
</protein>
<dbReference type="SUPFAM" id="SSF54593">
    <property type="entry name" value="Glyoxalase/Bleomycin resistance protein/Dihydroxybiphenyl dioxygenase"/>
    <property type="match status" value="1"/>
</dbReference>
<dbReference type="Proteomes" id="UP000634134">
    <property type="component" value="Unassembled WGS sequence"/>
</dbReference>
<dbReference type="PANTHER" id="PTHR34109">
    <property type="entry name" value="BNAUNNG04460D PROTEIN-RELATED"/>
    <property type="match status" value="1"/>
</dbReference>
<proteinExistence type="predicted"/>
<comment type="caution">
    <text evidence="2">The sequence shown here is derived from an EMBL/GenBank/DDBJ whole genome shotgun (WGS) entry which is preliminary data.</text>
</comment>
<keyword evidence="3" id="KW-1185">Reference proteome</keyword>
<dbReference type="EMBL" id="JACYGY010000001">
    <property type="protein sequence ID" value="MBE9460342.1"/>
    <property type="molecule type" value="Genomic_DNA"/>
</dbReference>
<feature type="domain" description="Glyoxalase/fosfomycin resistance/dioxygenase" evidence="1">
    <location>
        <begin position="21"/>
        <end position="123"/>
    </location>
</feature>
<gene>
    <name evidence="2" type="ORF">IEE83_00465</name>
</gene>
<evidence type="ECO:0000313" key="3">
    <source>
        <dbReference type="Proteomes" id="UP000634134"/>
    </source>
</evidence>
<dbReference type="InterPro" id="IPR029068">
    <property type="entry name" value="Glyas_Bleomycin-R_OHBP_Dase"/>
</dbReference>
<evidence type="ECO:0000313" key="2">
    <source>
        <dbReference type="EMBL" id="MBE9460342.1"/>
    </source>
</evidence>
<dbReference type="RefSeq" id="WP_194118683.1">
    <property type="nucleotide sequence ID" value="NZ_JACYGY010000001.1"/>
</dbReference>
<accession>A0ABR9W4G6</accession>